<dbReference type="SUPFAM" id="SSF52980">
    <property type="entry name" value="Restriction endonuclease-like"/>
    <property type="match status" value="1"/>
</dbReference>
<dbReference type="RefSeq" id="WP_160196591.1">
    <property type="nucleotide sequence ID" value="NZ_QXXA01000005.1"/>
</dbReference>
<comment type="caution">
    <text evidence="1">The sequence shown here is derived from an EMBL/GenBank/DDBJ whole genome shotgun (WGS) entry which is preliminary data.</text>
</comment>
<proteinExistence type="predicted"/>
<dbReference type="GO" id="GO:0003677">
    <property type="term" value="F:DNA binding"/>
    <property type="evidence" value="ECO:0007669"/>
    <property type="project" value="InterPro"/>
</dbReference>
<gene>
    <name evidence="1" type="ORF">D3Z33_04380</name>
</gene>
<dbReference type="Proteomes" id="UP000467132">
    <property type="component" value="Unassembled WGS sequence"/>
</dbReference>
<keyword evidence="2" id="KW-1185">Reference proteome</keyword>
<dbReference type="InterPro" id="IPR011335">
    <property type="entry name" value="Restrct_endonuc-II-like"/>
</dbReference>
<dbReference type="InterPro" id="IPR015278">
    <property type="entry name" value="BglII-like"/>
</dbReference>
<dbReference type="GO" id="GO:0009036">
    <property type="term" value="F:type II site-specific deoxyribonuclease activity"/>
    <property type="evidence" value="ECO:0007669"/>
    <property type="project" value="InterPro"/>
</dbReference>
<reference evidence="1 2" key="1">
    <citation type="submission" date="2018-08" db="EMBL/GenBank/DDBJ databases">
        <title>Murine metabolic-syndrome-specific gut microbial biobank.</title>
        <authorList>
            <person name="Liu C."/>
        </authorList>
    </citation>
    <scope>NUCLEOTIDE SEQUENCE [LARGE SCALE GENOMIC DNA]</scope>
    <source>
        <strain evidence="1 2">583</strain>
    </source>
</reference>
<protein>
    <recommendedName>
        <fullName evidence="3">Restriction endonuclease</fullName>
    </recommendedName>
</protein>
<dbReference type="OrthoDB" id="5189544at2"/>
<evidence type="ECO:0000313" key="2">
    <source>
        <dbReference type="Proteomes" id="UP000467132"/>
    </source>
</evidence>
<dbReference type="Gene3D" id="3.40.91.20">
    <property type="match status" value="1"/>
</dbReference>
<name>A0A845QTD9_9CLOT</name>
<evidence type="ECO:0000313" key="1">
    <source>
        <dbReference type="EMBL" id="NBI06097.1"/>
    </source>
</evidence>
<dbReference type="AlphaFoldDB" id="A0A845QTD9"/>
<accession>A0A845QTD9</accession>
<dbReference type="InterPro" id="IPR011338">
    <property type="entry name" value="BamHI/BglII/BstY"/>
</dbReference>
<dbReference type="Pfam" id="PF09195">
    <property type="entry name" value="Endonuc-BglII"/>
    <property type="match status" value="1"/>
</dbReference>
<organism evidence="1 2">
    <name type="scientific">Senegalia massiliensis</name>
    <dbReference type="NCBI Taxonomy" id="1720316"/>
    <lineage>
        <taxon>Bacteria</taxon>
        <taxon>Bacillati</taxon>
        <taxon>Bacillota</taxon>
        <taxon>Clostridia</taxon>
        <taxon>Eubacteriales</taxon>
        <taxon>Clostridiaceae</taxon>
        <taxon>Senegalia</taxon>
    </lineage>
</organism>
<dbReference type="GO" id="GO:0000287">
    <property type="term" value="F:magnesium ion binding"/>
    <property type="evidence" value="ECO:0007669"/>
    <property type="project" value="InterPro"/>
</dbReference>
<dbReference type="GO" id="GO:0009307">
    <property type="term" value="P:DNA restriction-modification system"/>
    <property type="evidence" value="ECO:0007669"/>
    <property type="project" value="InterPro"/>
</dbReference>
<dbReference type="EMBL" id="QXXA01000005">
    <property type="protein sequence ID" value="NBI06097.1"/>
    <property type="molecule type" value="Genomic_DNA"/>
</dbReference>
<evidence type="ECO:0008006" key="3">
    <source>
        <dbReference type="Google" id="ProtNLM"/>
    </source>
</evidence>
<sequence length="208" mass="24064">MKYLKHSHRYGLSLMKNEDEFIHLWEDITTALDTISEEDIINYYNQHCANSMSISKAINNLIKERLLQRGWNKESPIFQATKYRNKRWRLDFAKDKISIEVAFNHGEAIAWNLLKPVMASELNHIEKAIQTKVGVLITATKDMKKQGAFDGACGEYEKVLRYLTPMNDILTVPMVIIGLKAPQTFRVKKHKINGKNIGVIERFTDLKL</sequence>